<reference evidence="1 2" key="1">
    <citation type="submission" date="2018-06" db="EMBL/GenBank/DDBJ databases">
        <title>Genomic Encyclopedia of Archaeal and Bacterial Type Strains, Phase II (KMG-II): from individual species to whole genera.</title>
        <authorList>
            <person name="Goeker M."/>
        </authorList>
    </citation>
    <scope>NUCLEOTIDE SEQUENCE [LARGE SCALE GENOMIC DNA]</scope>
    <source>
        <strain evidence="1 2">JCM 11668</strain>
    </source>
</reference>
<evidence type="ECO:0000313" key="1">
    <source>
        <dbReference type="EMBL" id="PYF05359.1"/>
    </source>
</evidence>
<keyword evidence="2" id="KW-1185">Reference proteome</keyword>
<evidence type="ECO:0000313" key="2">
    <source>
        <dbReference type="Proteomes" id="UP000248148"/>
    </source>
</evidence>
<comment type="caution">
    <text evidence="1">The sequence shown here is derived from an EMBL/GenBank/DDBJ whole genome shotgun (WGS) entry which is preliminary data.</text>
</comment>
<dbReference type="RefSeq" id="WP_110779239.1">
    <property type="nucleotide sequence ID" value="NZ_QJTI01000001.1"/>
</dbReference>
<name>A0A318U0C4_9BRAD</name>
<dbReference type="Proteomes" id="UP000248148">
    <property type="component" value="Unassembled WGS sequence"/>
</dbReference>
<proteinExistence type="predicted"/>
<gene>
    <name evidence="1" type="ORF">BJ122_10197</name>
</gene>
<dbReference type="OrthoDB" id="8138607at2"/>
<sequence length="217" mass="23291">MTSIANTTSGALSRSPLPIAATAAKGSPATAATTATAQVTNSDTVELSDQAKALLQLQKDLSMTFEERLQKRSDALAEKLSKAFAKINVNLDDAVRLKVDKFGNVTSEGPWKEKIEELFRDDPALAKELKEISALNALKAAQTALDLYNKEKGQLGSKQQSDAWTRYNIRTINIQSLSGVISLQDGKLRSAAVDFIDTIADPNGIKASAEDVANRLA</sequence>
<accession>A0A318U0C4</accession>
<organism evidence="1 2">
    <name type="scientific">Rhodopseudomonas faecalis</name>
    <dbReference type="NCBI Taxonomy" id="99655"/>
    <lineage>
        <taxon>Bacteria</taxon>
        <taxon>Pseudomonadati</taxon>
        <taxon>Pseudomonadota</taxon>
        <taxon>Alphaproteobacteria</taxon>
        <taxon>Hyphomicrobiales</taxon>
        <taxon>Nitrobacteraceae</taxon>
        <taxon>Rhodopseudomonas</taxon>
    </lineage>
</organism>
<dbReference type="EMBL" id="QJTI01000001">
    <property type="protein sequence ID" value="PYF05359.1"/>
    <property type="molecule type" value="Genomic_DNA"/>
</dbReference>
<protein>
    <submittedName>
        <fullName evidence="1">Uncharacterized protein</fullName>
    </submittedName>
</protein>
<dbReference type="AlphaFoldDB" id="A0A318U0C4"/>